<accession>A0ABR6RH63</accession>
<dbReference type="EMBL" id="JACHKZ010000015">
    <property type="protein sequence ID" value="MBB6578493.1"/>
    <property type="molecule type" value="Genomic_DNA"/>
</dbReference>
<gene>
    <name evidence="1" type="ORF">HNP33_002575</name>
</gene>
<sequence length="118" mass="13439">MTTQLLSTEIFTPMRQAAQVLHDINQFHPVDGQWLPFDDLLKELWSLGTPPLESLSVLFGVFERFPDDDGAGVLWSIVHGIESLPYEYDALLAESYRRCPSEMAQIMLTRLAKSEEAR</sequence>
<proteinExistence type="predicted"/>
<evidence type="ECO:0000313" key="2">
    <source>
        <dbReference type="Proteomes" id="UP000562492"/>
    </source>
</evidence>
<keyword evidence="2" id="KW-1185">Reference proteome</keyword>
<organism evidence="1 2">
    <name type="scientific">Comamonas odontotermitis</name>
    <dbReference type="NCBI Taxonomy" id="379895"/>
    <lineage>
        <taxon>Bacteria</taxon>
        <taxon>Pseudomonadati</taxon>
        <taxon>Pseudomonadota</taxon>
        <taxon>Betaproteobacteria</taxon>
        <taxon>Burkholderiales</taxon>
        <taxon>Comamonadaceae</taxon>
        <taxon>Comamonas</taxon>
    </lineage>
</organism>
<reference evidence="1 2" key="1">
    <citation type="submission" date="2020-08" db="EMBL/GenBank/DDBJ databases">
        <title>Functional genomics of gut bacteria from endangered species of beetles.</title>
        <authorList>
            <person name="Carlos-Shanley C."/>
        </authorList>
    </citation>
    <scope>NUCLEOTIDE SEQUENCE [LARGE SCALE GENOMIC DNA]</scope>
    <source>
        <strain evidence="1 2">S00124</strain>
    </source>
</reference>
<dbReference type="Proteomes" id="UP000562492">
    <property type="component" value="Unassembled WGS sequence"/>
</dbReference>
<protein>
    <submittedName>
        <fullName evidence="1">Uncharacterized protein</fullName>
    </submittedName>
</protein>
<comment type="caution">
    <text evidence="1">The sequence shown here is derived from an EMBL/GenBank/DDBJ whole genome shotgun (WGS) entry which is preliminary data.</text>
</comment>
<name>A0ABR6RH63_9BURK</name>
<dbReference type="RefSeq" id="WP_184708996.1">
    <property type="nucleotide sequence ID" value="NZ_JACHKZ010000015.1"/>
</dbReference>
<evidence type="ECO:0000313" key="1">
    <source>
        <dbReference type="EMBL" id="MBB6578493.1"/>
    </source>
</evidence>